<evidence type="ECO:0000313" key="2">
    <source>
        <dbReference type="EMBL" id="CAK9019248.1"/>
    </source>
</evidence>
<dbReference type="EMBL" id="CAXAMN010006792">
    <property type="protein sequence ID" value="CAK9019248.1"/>
    <property type="molecule type" value="Genomic_DNA"/>
</dbReference>
<accession>A0ABP0JYS8</accession>
<feature type="region of interest" description="Disordered" evidence="1">
    <location>
        <begin position="1"/>
        <end position="29"/>
    </location>
</feature>
<sequence>MELGESQENGIKADDGNPETADTESCKGIANDHSAGWPFEGSALARTRRVSSFKANYQKAAETAEKWRSLRADDWDPMMVGGHWAIGGRGYQVGGAALLALVLGLFARAISRLSFVTAVTPIGHSYVQTADSKASMAAS</sequence>
<reference evidence="2 3" key="1">
    <citation type="submission" date="2024-02" db="EMBL/GenBank/DDBJ databases">
        <authorList>
            <person name="Chen Y."/>
            <person name="Shah S."/>
            <person name="Dougan E. K."/>
            <person name="Thang M."/>
            <person name="Chan C."/>
        </authorList>
    </citation>
    <scope>NUCLEOTIDE SEQUENCE [LARGE SCALE GENOMIC DNA]</scope>
</reference>
<comment type="caution">
    <text evidence="2">The sequence shown here is derived from an EMBL/GenBank/DDBJ whole genome shotgun (WGS) entry which is preliminary data.</text>
</comment>
<name>A0ABP0JYS8_9DINO</name>
<evidence type="ECO:0000313" key="3">
    <source>
        <dbReference type="Proteomes" id="UP001642484"/>
    </source>
</evidence>
<proteinExistence type="predicted"/>
<protein>
    <submittedName>
        <fullName evidence="2">Uncharacterized protein</fullName>
    </submittedName>
</protein>
<organism evidence="2 3">
    <name type="scientific">Durusdinium trenchii</name>
    <dbReference type="NCBI Taxonomy" id="1381693"/>
    <lineage>
        <taxon>Eukaryota</taxon>
        <taxon>Sar</taxon>
        <taxon>Alveolata</taxon>
        <taxon>Dinophyceae</taxon>
        <taxon>Suessiales</taxon>
        <taxon>Symbiodiniaceae</taxon>
        <taxon>Durusdinium</taxon>
    </lineage>
</organism>
<dbReference type="Proteomes" id="UP001642484">
    <property type="component" value="Unassembled WGS sequence"/>
</dbReference>
<evidence type="ECO:0000256" key="1">
    <source>
        <dbReference type="SAM" id="MobiDB-lite"/>
    </source>
</evidence>
<gene>
    <name evidence="2" type="ORF">CCMP2556_LOCUS13596</name>
</gene>
<keyword evidence="3" id="KW-1185">Reference proteome</keyword>